<evidence type="ECO:0000313" key="3">
    <source>
        <dbReference type="EMBL" id="KKK93150.1"/>
    </source>
</evidence>
<comment type="caution">
    <text evidence="3">The sequence shown here is derived from an EMBL/GenBank/DDBJ whole genome shotgun (WGS) entry which is preliminary data.</text>
</comment>
<proteinExistence type="predicted"/>
<organism evidence="3">
    <name type="scientific">marine sediment metagenome</name>
    <dbReference type="NCBI Taxonomy" id="412755"/>
    <lineage>
        <taxon>unclassified sequences</taxon>
        <taxon>metagenomes</taxon>
        <taxon>ecological metagenomes</taxon>
    </lineage>
</organism>
<dbReference type="SUPFAM" id="SSF52540">
    <property type="entry name" value="P-loop containing nucleoside triphosphate hydrolases"/>
    <property type="match status" value="1"/>
</dbReference>
<accession>A0A0F9A4R2</accession>
<feature type="region of interest" description="Disordered" evidence="1">
    <location>
        <begin position="1"/>
        <end position="25"/>
    </location>
</feature>
<protein>
    <recommendedName>
        <fullName evidence="2">ABC transporter domain-containing protein</fullName>
    </recommendedName>
</protein>
<reference evidence="3" key="1">
    <citation type="journal article" date="2015" name="Nature">
        <title>Complex archaea that bridge the gap between prokaryotes and eukaryotes.</title>
        <authorList>
            <person name="Spang A."/>
            <person name="Saw J.H."/>
            <person name="Jorgensen S.L."/>
            <person name="Zaremba-Niedzwiedzka K."/>
            <person name="Martijn J."/>
            <person name="Lind A.E."/>
            <person name="van Eijk R."/>
            <person name="Schleper C."/>
            <person name="Guy L."/>
            <person name="Ettema T.J."/>
        </authorList>
    </citation>
    <scope>NUCLEOTIDE SEQUENCE</scope>
</reference>
<dbReference type="Pfam" id="PF00005">
    <property type="entry name" value="ABC_tran"/>
    <property type="match status" value="1"/>
</dbReference>
<feature type="domain" description="ABC transporter" evidence="2">
    <location>
        <begin position="8"/>
        <end position="42"/>
    </location>
</feature>
<feature type="compositionally biased region" description="Basic and acidic residues" evidence="1">
    <location>
        <begin position="1"/>
        <end position="13"/>
    </location>
</feature>
<gene>
    <name evidence="3" type="ORF">LCGC14_2695710</name>
</gene>
<dbReference type="InterPro" id="IPR003439">
    <property type="entry name" value="ABC_transporter-like_ATP-bd"/>
</dbReference>
<evidence type="ECO:0000259" key="2">
    <source>
        <dbReference type="Pfam" id="PF00005"/>
    </source>
</evidence>
<dbReference type="AlphaFoldDB" id="A0A0F9A4R2"/>
<dbReference type="Gene3D" id="3.40.50.300">
    <property type="entry name" value="P-loop containing nucleotide triphosphate hydrolases"/>
    <property type="match status" value="1"/>
</dbReference>
<dbReference type="GO" id="GO:0016887">
    <property type="term" value="F:ATP hydrolysis activity"/>
    <property type="evidence" value="ECO:0007669"/>
    <property type="project" value="InterPro"/>
</dbReference>
<sequence length="42" mass="4826">MDRDRKFHEEVNKKGSQLSGGERNRLQLARLMGEKGRVLAVD</sequence>
<dbReference type="EMBL" id="LAZR01047897">
    <property type="protein sequence ID" value="KKK93150.1"/>
    <property type="molecule type" value="Genomic_DNA"/>
</dbReference>
<dbReference type="GO" id="GO:0005524">
    <property type="term" value="F:ATP binding"/>
    <property type="evidence" value="ECO:0007669"/>
    <property type="project" value="InterPro"/>
</dbReference>
<name>A0A0F9A4R2_9ZZZZ</name>
<dbReference type="InterPro" id="IPR027417">
    <property type="entry name" value="P-loop_NTPase"/>
</dbReference>
<evidence type="ECO:0000256" key="1">
    <source>
        <dbReference type="SAM" id="MobiDB-lite"/>
    </source>
</evidence>
<feature type="non-terminal residue" evidence="3">
    <location>
        <position position="42"/>
    </location>
</feature>